<name>A0A367IRF4_RHIST</name>
<dbReference type="GO" id="GO:0000993">
    <property type="term" value="F:RNA polymerase II complex binding"/>
    <property type="evidence" value="ECO:0007669"/>
    <property type="project" value="TreeGrafter"/>
</dbReference>
<keyword evidence="6" id="KW-1185">Reference proteome</keyword>
<evidence type="ECO:0000256" key="1">
    <source>
        <dbReference type="ARBA" id="ARBA00004123"/>
    </source>
</evidence>
<dbReference type="GO" id="GO:0016593">
    <property type="term" value="C:Cdc73/Paf1 complex"/>
    <property type="evidence" value="ECO:0007669"/>
    <property type="project" value="InterPro"/>
</dbReference>
<feature type="region of interest" description="Disordered" evidence="4">
    <location>
        <begin position="1"/>
        <end position="30"/>
    </location>
</feature>
<dbReference type="GO" id="GO:0003682">
    <property type="term" value="F:chromatin binding"/>
    <property type="evidence" value="ECO:0007669"/>
    <property type="project" value="TreeGrafter"/>
</dbReference>
<feature type="non-terminal residue" evidence="5">
    <location>
        <position position="1"/>
    </location>
</feature>
<dbReference type="PANTHER" id="PTHR23188">
    <property type="entry name" value="RNA POLYMERASE II-ASSOCIATED FACTOR 1 HOMOLOG"/>
    <property type="match status" value="1"/>
</dbReference>
<comment type="caution">
    <text evidence="5">The sequence shown here is derived from an EMBL/GenBank/DDBJ whole genome shotgun (WGS) entry which is preliminary data.</text>
</comment>
<keyword evidence="3" id="KW-0539">Nucleus</keyword>
<evidence type="ECO:0000256" key="2">
    <source>
        <dbReference type="ARBA" id="ARBA00007560"/>
    </source>
</evidence>
<gene>
    <name evidence="5" type="ORF">CU098_000622</name>
</gene>
<dbReference type="Proteomes" id="UP000253551">
    <property type="component" value="Unassembled WGS sequence"/>
</dbReference>
<proteinExistence type="inferred from homology"/>
<dbReference type="InterPro" id="IPR007133">
    <property type="entry name" value="RNA_pol_II-assoc_Paf1"/>
</dbReference>
<organism evidence="5 6">
    <name type="scientific">Rhizopus stolonifer</name>
    <name type="common">Rhizopus nigricans</name>
    <dbReference type="NCBI Taxonomy" id="4846"/>
    <lineage>
        <taxon>Eukaryota</taxon>
        <taxon>Fungi</taxon>
        <taxon>Fungi incertae sedis</taxon>
        <taxon>Mucoromycota</taxon>
        <taxon>Mucoromycotina</taxon>
        <taxon>Mucoromycetes</taxon>
        <taxon>Mucorales</taxon>
        <taxon>Mucorineae</taxon>
        <taxon>Rhizopodaceae</taxon>
        <taxon>Rhizopus</taxon>
    </lineage>
</organism>
<dbReference type="OrthoDB" id="10260285at2759"/>
<reference evidence="5 6" key="1">
    <citation type="journal article" date="2018" name="G3 (Bethesda)">
        <title>Phylogenetic and Phylogenomic Definition of Rhizopus Species.</title>
        <authorList>
            <person name="Gryganskyi A.P."/>
            <person name="Golan J."/>
            <person name="Dolatabadi S."/>
            <person name="Mondo S."/>
            <person name="Robb S."/>
            <person name="Idnurm A."/>
            <person name="Muszewska A."/>
            <person name="Steczkiewicz K."/>
            <person name="Masonjones S."/>
            <person name="Liao H.L."/>
            <person name="Gajdeczka M.T."/>
            <person name="Anike F."/>
            <person name="Vuek A."/>
            <person name="Anishchenko I.M."/>
            <person name="Voigt K."/>
            <person name="de Hoog G.S."/>
            <person name="Smith M.E."/>
            <person name="Heitman J."/>
            <person name="Vilgalys R."/>
            <person name="Stajich J.E."/>
        </authorList>
    </citation>
    <scope>NUCLEOTIDE SEQUENCE [LARGE SCALE GENOMIC DNA]</scope>
    <source>
        <strain evidence="5 6">LSU 92-RS-03</strain>
    </source>
</reference>
<dbReference type="STRING" id="4846.A0A367IRF4"/>
<accession>A0A367IRF4</accession>
<dbReference type="GO" id="GO:0006368">
    <property type="term" value="P:transcription elongation by RNA polymerase II"/>
    <property type="evidence" value="ECO:0007669"/>
    <property type="project" value="InterPro"/>
</dbReference>
<evidence type="ECO:0000313" key="5">
    <source>
        <dbReference type="EMBL" id="RCH80255.1"/>
    </source>
</evidence>
<dbReference type="AlphaFoldDB" id="A0A367IRF4"/>
<comment type="similarity">
    <text evidence="2">Belongs to the PAF1 family.</text>
</comment>
<sequence>PEMDISEEDKILLSAPRDGENGAGSASRRPNVTWLRRSEYIAHDARVIKNRKEGVENKFARSGESASKRSYDTTREQVAGIENTFKPVPVDLQHPQTKSKARKITPLLPDMACWENIYTIGQFSAEPADEPRKAKRKAYASSNDPDQPRPSALDGTDRGILRPMVNPHDPSDTYLVWFLPNGESTARLVQQKEDPSISLSDGRLTYNAVCDYEYSNDAGSGTKYLLLSNHEGHDGEIMAYCPIRSKMNVRKKRALSAKLKYLDDYEKPNVLTVTYQ</sequence>
<evidence type="ECO:0000256" key="4">
    <source>
        <dbReference type="SAM" id="MobiDB-lite"/>
    </source>
</evidence>
<evidence type="ECO:0000256" key="3">
    <source>
        <dbReference type="ARBA" id="ARBA00023242"/>
    </source>
</evidence>
<dbReference type="EMBL" id="PJQM01006098">
    <property type="protein sequence ID" value="RCH80255.1"/>
    <property type="molecule type" value="Genomic_DNA"/>
</dbReference>
<protein>
    <submittedName>
        <fullName evidence="5">Uncharacterized protein</fullName>
    </submittedName>
</protein>
<dbReference type="PANTHER" id="PTHR23188:SF12">
    <property type="entry name" value="RNA POLYMERASE II-ASSOCIATED FACTOR 1 HOMOLOG"/>
    <property type="match status" value="1"/>
</dbReference>
<feature type="region of interest" description="Disordered" evidence="4">
    <location>
        <begin position="127"/>
        <end position="159"/>
    </location>
</feature>
<comment type="subcellular location">
    <subcellularLocation>
        <location evidence="1">Nucleus</location>
    </subcellularLocation>
</comment>
<dbReference type="Pfam" id="PF03985">
    <property type="entry name" value="Paf1"/>
    <property type="match status" value="1"/>
</dbReference>
<evidence type="ECO:0000313" key="6">
    <source>
        <dbReference type="Proteomes" id="UP000253551"/>
    </source>
</evidence>